<gene>
    <name evidence="2" type="ORF">DEF21_12200</name>
</gene>
<keyword evidence="1" id="KW-0472">Membrane</keyword>
<dbReference type="RefSeq" id="WP_276653505.1">
    <property type="nucleotide sequence ID" value="NZ_DOOG01000100.1"/>
</dbReference>
<evidence type="ECO:0000313" key="2">
    <source>
        <dbReference type="EMBL" id="HBU98650.1"/>
    </source>
</evidence>
<dbReference type="AlphaFoldDB" id="A0A358HU03"/>
<dbReference type="InterPro" id="IPR001036">
    <property type="entry name" value="Acrflvin-R"/>
</dbReference>
<dbReference type="Pfam" id="PF00873">
    <property type="entry name" value="ACR_tran"/>
    <property type="match status" value="1"/>
</dbReference>
<sequence length="84" mass="8880">MTMETGNQNHNDLASLSIRRPVLIIVAAMLIILAGLAAMLGVEIRELPNVDQPTVTVYATYDGASPETVDSEVTGILEAAASRV</sequence>
<comment type="caution">
    <text evidence="2">The sequence shown here is derived from an EMBL/GenBank/DDBJ whole genome shotgun (WGS) entry which is preliminary data.</text>
</comment>
<dbReference type="PRINTS" id="PR00702">
    <property type="entry name" value="ACRIFLAVINRP"/>
</dbReference>
<dbReference type="PANTHER" id="PTHR32063">
    <property type="match status" value="1"/>
</dbReference>
<evidence type="ECO:0000313" key="3">
    <source>
        <dbReference type="Proteomes" id="UP000264753"/>
    </source>
</evidence>
<accession>A0A358HU03</accession>
<protein>
    <recommendedName>
        <fullName evidence="4">Multidrug transporter AcrB</fullName>
    </recommendedName>
</protein>
<dbReference type="Proteomes" id="UP000264753">
    <property type="component" value="Unassembled WGS sequence"/>
</dbReference>
<feature type="transmembrane region" description="Helical" evidence="1">
    <location>
        <begin position="21"/>
        <end position="42"/>
    </location>
</feature>
<name>A0A358HU03_9PROT</name>
<dbReference type="SUPFAM" id="SSF82693">
    <property type="entry name" value="Multidrug efflux transporter AcrB pore domain, PN1, PN2, PC1 and PC2 subdomains"/>
    <property type="match status" value="1"/>
</dbReference>
<evidence type="ECO:0008006" key="4">
    <source>
        <dbReference type="Google" id="ProtNLM"/>
    </source>
</evidence>
<keyword evidence="1" id="KW-0812">Transmembrane</keyword>
<dbReference type="PANTHER" id="PTHR32063:SF24">
    <property type="entry name" value="CATION EFFLUX SYSTEM (ACRB_ACRD_ACRF FAMILY)"/>
    <property type="match status" value="1"/>
</dbReference>
<dbReference type="Gene3D" id="3.30.70.1430">
    <property type="entry name" value="Multidrug efflux transporter AcrB pore domain"/>
    <property type="match status" value="1"/>
</dbReference>
<organism evidence="2 3">
    <name type="scientific">Thalassospira lucentensis</name>
    <dbReference type="NCBI Taxonomy" id="168935"/>
    <lineage>
        <taxon>Bacteria</taxon>
        <taxon>Pseudomonadati</taxon>
        <taxon>Pseudomonadota</taxon>
        <taxon>Alphaproteobacteria</taxon>
        <taxon>Rhodospirillales</taxon>
        <taxon>Thalassospiraceae</taxon>
        <taxon>Thalassospira</taxon>
    </lineage>
</organism>
<reference evidence="2 3" key="1">
    <citation type="journal article" date="2018" name="Nat. Biotechnol.">
        <title>A standardized bacterial taxonomy based on genome phylogeny substantially revises the tree of life.</title>
        <authorList>
            <person name="Parks D.H."/>
            <person name="Chuvochina M."/>
            <person name="Waite D.W."/>
            <person name="Rinke C."/>
            <person name="Skarshewski A."/>
            <person name="Chaumeil P.A."/>
            <person name="Hugenholtz P."/>
        </authorList>
    </citation>
    <scope>NUCLEOTIDE SEQUENCE [LARGE SCALE GENOMIC DNA]</scope>
    <source>
        <strain evidence="2">UBA8707</strain>
    </source>
</reference>
<dbReference type="Gene3D" id="1.20.1640.10">
    <property type="entry name" value="Multidrug efflux transporter AcrB transmembrane domain"/>
    <property type="match status" value="1"/>
</dbReference>
<proteinExistence type="predicted"/>
<dbReference type="GO" id="GO:0042910">
    <property type="term" value="F:xenobiotic transmembrane transporter activity"/>
    <property type="evidence" value="ECO:0007669"/>
    <property type="project" value="TreeGrafter"/>
</dbReference>
<evidence type="ECO:0000256" key="1">
    <source>
        <dbReference type="SAM" id="Phobius"/>
    </source>
</evidence>
<dbReference type="GO" id="GO:0005886">
    <property type="term" value="C:plasma membrane"/>
    <property type="evidence" value="ECO:0007669"/>
    <property type="project" value="TreeGrafter"/>
</dbReference>
<feature type="non-terminal residue" evidence="2">
    <location>
        <position position="84"/>
    </location>
</feature>
<dbReference type="EMBL" id="DOOG01000100">
    <property type="protein sequence ID" value="HBU98650.1"/>
    <property type="molecule type" value="Genomic_DNA"/>
</dbReference>
<keyword evidence="1" id="KW-1133">Transmembrane helix</keyword>